<dbReference type="Gene3D" id="1.10.10.10">
    <property type="entry name" value="Winged helix-like DNA-binding domain superfamily/Winged helix DNA-binding domain"/>
    <property type="match status" value="1"/>
</dbReference>
<dbReference type="PANTHER" id="PTHR37296">
    <property type="entry name" value="CONSERVED VIRULENCE FACTOR B"/>
    <property type="match status" value="1"/>
</dbReference>
<evidence type="ECO:0008006" key="5">
    <source>
        <dbReference type="Google" id="ProtNLM"/>
    </source>
</evidence>
<evidence type="ECO:0000313" key="4">
    <source>
        <dbReference type="EMBL" id="CUV65912.1"/>
    </source>
</evidence>
<dbReference type="Pfam" id="PF17783">
    <property type="entry name" value="WHD_CvfB"/>
    <property type="match status" value="1"/>
</dbReference>
<proteinExistence type="inferred from homology"/>
<dbReference type="InterPro" id="IPR014464">
    <property type="entry name" value="CvfB_fam"/>
</dbReference>
<dbReference type="PANTHER" id="PTHR37296:SF1">
    <property type="entry name" value="CONSERVED VIRULENCE FACTOR B"/>
    <property type="match status" value="1"/>
</dbReference>
<organism evidence="4">
    <name type="scientific">Sulfurovum sp. enrichment culture clone C5</name>
    <dbReference type="NCBI Taxonomy" id="497650"/>
    <lineage>
        <taxon>Bacteria</taxon>
        <taxon>Pseudomonadati</taxon>
        <taxon>Campylobacterota</taxon>
        <taxon>Epsilonproteobacteria</taxon>
        <taxon>Campylobacterales</taxon>
        <taxon>Sulfurovaceae</taxon>
        <taxon>Sulfurovum</taxon>
        <taxon>environmental samples</taxon>
    </lineage>
</organism>
<protein>
    <recommendedName>
        <fullName evidence="5">DNA-binding protein</fullName>
    </recommendedName>
</protein>
<dbReference type="Gene3D" id="2.40.50.140">
    <property type="entry name" value="Nucleic acid-binding proteins"/>
    <property type="match status" value="1"/>
</dbReference>
<dbReference type="EMBL" id="FAXN01000053">
    <property type="protein sequence ID" value="CUV65912.1"/>
    <property type="molecule type" value="Genomic_DNA"/>
</dbReference>
<dbReference type="InterPro" id="IPR036388">
    <property type="entry name" value="WH-like_DNA-bd_sf"/>
</dbReference>
<dbReference type="InterPro" id="IPR012340">
    <property type="entry name" value="NA-bd_OB-fold"/>
</dbReference>
<dbReference type="Pfam" id="PF13509">
    <property type="entry name" value="S1_2"/>
    <property type="match status" value="1"/>
</dbReference>
<evidence type="ECO:0000256" key="1">
    <source>
        <dbReference type="PIRNR" id="PIRNR012524"/>
    </source>
</evidence>
<sequence length="279" mass="32094">MNKTLQIGKRNTLEVYRFTDNGAYLKAKDGSEVLLPNAYVDMDVMDIGELVDVFLYTDSEDRIVATTQTPKAMLGEFGYFKVISYKQYGAFVDWGLPKDLFVPLKEQKDYFHIDDWFILRICIDEQTGRLYGTQKIGKWLLNNTKGLFVGQEVNMLVIAKTPLGFKVVVNNLFEGMLFDNEIFEQLQVGDLKHGVIKNIRDDGKLDCLLKSSKMDNDEMGRKVIEVLKQNNGEIECTYKSDSEKIYQIFGMSKKNFKKTLTQLIENKSITLDEIKIKLN</sequence>
<gene>
    <name evidence="4" type="ORF">BN3087_510003</name>
</gene>
<dbReference type="AlphaFoldDB" id="A0A0S4XPM2"/>
<name>A0A0S4XPM2_9BACT</name>
<accession>A0A0S4XPM2</accession>
<comment type="similarity">
    <text evidence="1">Belongs to the CvfB family.</text>
</comment>
<evidence type="ECO:0000259" key="3">
    <source>
        <dbReference type="Pfam" id="PF17783"/>
    </source>
</evidence>
<dbReference type="PIRSF" id="PIRSF012524">
    <property type="entry name" value="YitL_S1"/>
    <property type="match status" value="1"/>
</dbReference>
<evidence type="ECO:0000259" key="2">
    <source>
        <dbReference type="Pfam" id="PF13509"/>
    </source>
</evidence>
<reference evidence="4" key="1">
    <citation type="submission" date="2015-11" db="EMBL/GenBank/DDBJ databases">
        <authorList>
            <person name="Zhang Y."/>
            <person name="Guo Z."/>
        </authorList>
    </citation>
    <scope>NUCLEOTIDE SEQUENCE</scope>
    <source>
        <strain evidence="4">BN30871</strain>
    </source>
</reference>
<dbReference type="InterPro" id="IPR040764">
    <property type="entry name" value="CvfB_WH"/>
</dbReference>
<feature type="domain" description="Conserved virulence factor B first S1" evidence="2">
    <location>
        <begin position="7"/>
        <end position="68"/>
    </location>
</feature>
<feature type="domain" description="Conserved virulence factor B-like winged helix" evidence="3">
    <location>
        <begin position="222"/>
        <end position="278"/>
    </location>
</feature>
<dbReference type="InterPro" id="IPR039566">
    <property type="entry name" value="CvfB_S1_st"/>
</dbReference>